<feature type="transmembrane region" description="Helical" evidence="1">
    <location>
        <begin position="67"/>
        <end position="85"/>
    </location>
</feature>
<dbReference type="EMBL" id="JAATIP010000041">
    <property type="protein sequence ID" value="KAF4386934.1"/>
    <property type="molecule type" value="Genomic_DNA"/>
</dbReference>
<name>A0A7J6GVH3_CANSA</name>
<sequence>METQTLGKNLFFTSSLSKITAQSDVLPIPFVPTMAIALYPSSSSLFCRTTNLSSVAKFSVAFEFRKLVVQLILAFMTVFTLQYSGGFKLFLL</sequence>
<gene>
    <name evidence="2" type="ORF">F8388_006889</name>
</gene>
<reference evidence="2 3" key="1">
    <citation type="journal article" date="2020" name="bioRxiv">
        <title>Sequence and annotation of 42 cannabis genomes reveals extensive copy number variation in cannabinoid synthesis and pathogen resistance genes.</title>
        <authorList>
            <person name="Mckernan K.J."/>
            <person name="Helbert Y."/>
            <person name="Kane L.T."/>
            <person name="Ebling H."/>
            <person name="Zhang L."/>
            <person name="Liu B."/>
            <person name="Eaton Z."/>
            <person name="Mclaughlin S."/>
            <person name="Kingan S."/>
            <person name="Baybayan P."/>
            <person name="Concepcion G."/>
            <person name="Jordan M."/>
            <person name="Riva A."/>
            <person name="Barbazuk W."/>
            <person name="Harkins T."/>
        </authorList>
    </citation>
    <scope>NUCLEOTIDE SEQUENCE [LARGE SCALE GENOMIC DNA]</scope>
    <source>
        <strain evidence="3">cv. Jamaican Lion 4</strain>
        <tissue evidence="2">Leaf</tissue>
    </source>
</reference>
<protein>
    <submittedName>
        <fullName evidence="2">Uncharacterized protein</fullName>
    </submittedName>
</protein>
<evidence type="ECO:0000313" key="3">
    <source>
        <dbReference type="Proteomes" id="UP000525078"/>
    </source>
</evidence>
<comment type="caution">
    <text evidence="2">The sequence shown here is derived from an EMBL/GenBank/DDBJ whole genome shotgun (WGS) entry which is preliminary data.</text>
</comment>
<accession>A0A7J6GVH3</accession>
<keyword evidence="1" id="KW-0472">Membrane</keyword>
<evidence type="ECO:0000256" key="1">
    <source>
        <dbReference type="SAM" id="Phobius"/>
    </source>
</evidence>
<keyword evidence="1" id="KW-0812">Transmembrane</keyword>
<proteinExistence type="predicted"/>
<organism evidence="2 3">
    <name type="scientific">Cannabis sativa</name>
    <name type="common">Hemp</name>
    <name type="synonym">Marijuana</name>
    <dbReference type="NCBI Taxonomy" id="3483"/>
    <lineage>
        <taxon>Eukaryota</taxon>
        <taxon>Viridiplantae</taxon>
        <taxon>Streptophyta</taxon>
        <taxon>Embryophyta</taxon>
        <taxon>Tracheophyta</taxon>
        <taxon>Spermatophyta</taxon>
        <taxon>Magnoliopsida</taxon>
        <taxon>eudicotyledons</taxon>
        <taxon>Gunneridae</taxon>
        <taxon>Pentapetalae</taxon>
        <taxon>rosids</taxon>
        <taxon>fabids</taxon>
        <taxon>Rosales</taxon>
        <taxon>Cannabaceae</taxon>
        <taxon>Cannabis</taxon>
    </lineage>
</organism>
<dbReference type="AlphaFoldDB" id="A0A7J6GVH3"/>
<dbReference type="Proteomes" id="UP000525078">
    <property type="component" value="Unassembled WGS sequence"/>
</dbReference>
<keyword evidence="1" id="KW-1133">Transmembrane helix</keyword>
<evidence type="ECO:0000313" key="2">
    <source>
        <dbReference type="EMBL" id="KAF4386934.1"/>
    </source>
</evidence>